<dbReference type="Pfam" id="PF12697">
    <property type="entry name" value="Abhydrolase_6"/>
    <property type="match status" value="1"/>
</dbReference>
<sequence>MYIRSLFLGAAVSALILPMAALAESAKTVVMVHGAFADGSSWNKVIPLLQEEGLKTIAVQLPMTSLADDVAFTQRAIDNAEGEVVLVGHSWGGVVITEAGVDDQVMSLVYLSAFAPIAGEHIHDILDDAHKTRGIPTVDGFKTPIVDENKFIRLSEETIVKYFAPDIPQADAKLIAASQGRLHAAALDQAPSVQAWDGKPSWYVVAANDQMIAPDVQREQAERIGAQTTEIAASHVGMLSKPEDVAAVIIDAAK</sequence>
<evidence type="ECO:0000313" key="3">
    <source>
        <dbReference type="EMBL" id="SCZ59921.1"/>
    </source>
</evidence>
<evidence type="ECO:0000313" key="4">
    <source>
        <dbReference type="Proteomes" id="UP000198767"/>
    </source>
</evidence>
<dbReference type="Gene3D" id="3.40.50.1820">
    <property type="entry name" value="alpha/beta hydrolase"/>
    <property type="match status" value="1"/>
</dbReference>
<dbReference type="InterPro" id="IPR052897">
    <property type="entry name" value="Sec-Metab_Biosynth_Hydrolase"/>
</dbReference>
<gene>
    <name evidence="3" type="ORF">SAMN04488118_1048</name>
</gene>
<keyword evidence="1" id="KW-0732">Signal</keyword>
<name>A0A1G5QEZ3_9RHOB</name>
<keyword evidence="4" id="KW-1185">Reference proteome</keyword>
<feature type="domain" description="AB hydrolase-1" evidence="2">
    <location>
        <begin position="29"/>
        <end position="248"/>
    </location>
</feature>
<dbReference type="AlphaFoldDB" id="A0A1G5QEZ3"/>
<protein>
    <submittedName>
        <fullName evidence="3">Pimeloyl-ACP methyl ester carboxylesterase</fullName>
    </submittedName>
</protein>
<dbReference type="InterPro" id="IPR000073">
    <property type="entry name" value="AB_hydrolase_1"/>
</dbReference>
<evidence type="ECO:0000256" key="1">
    <source>
        <dbReference type="SAM" id="SignalP"/>
    </source>
</evidence>
<dbReference type="SUPFAM" id="SSF53474">
    <property type="entry name" value="alpha/beta-Hydrolases"/>
    <property type="match status" value="1"/>
</dbReference>
<dbReference type="Proteomes" id="UP000198767">
    <property type="component" value="Unassembled WGS sequence"/>
</dbReference>
<proteinExistence type="predicted"/>
<dbReference type="PANTHER" id="PTHR37017">
    <property type="entry name" value="AB HYDROLASE-1 DOMAIN-CONTAINING PROTEIN-RELATED"/>
    <property type="match status" value="1"/>
</dbReference>
<dbReference type="OrthoDB" id="9814966at2"/>
<dbReference type="PANTHER" id="PTHR37017:SF11">
    <property type="entry name" value="ESTERASE_LIPASE_THIOESTERASE DOMAIN-CONTAINING PROTEIN"/>
    <property type="match status" value="1"/>
</dbReference>
<feature type="chain" id="PRO_5011443187" evidence="1">
    <location>
        <begin position="24"/>
        <end position="254"/>
    </location>
</feature>
<evidence type="ECO:0000259" key="2">
    <source>
        <dbReference type="Pfam" id="PF12697"/>
    </source>
</evidence>
<dbReference type="EMBL" id="FMWG01000004">
    <property type="protein sequence ID" value="SCZ59921.1"/>
    <property type="molecule type" value="Genomic_DNA"/>
</dbReference>
<organism evidence="3 4">
    <name type="scientific">Epibacterium ulvae</name>
    <dbReference type="NCBI Taxonomy" id="1156985"/>
    <lineage>
        <taxon>Bacteria</taxon>
        <taxon>Pseudomonadati</taxon>
        <taxon>Pseudomonadota</taxon>
        <taxon>Alphaproteobacteria</taxon>
        <taxon>Rhodobacterales</taxon>
        <taxon>Roseobacteraceae</taxon>
        <taxon>Epibacterium</taxon>
    </lineage>
</organism>
<accession>A0A1G5QEZ3</accession>
<dbReference type="STRING" id="1156985.SAMN04488118_1048"/>
<dbReference type="RefSeq" id="WP_090217669.1">
    <property type="nucleotide sequence ID" value="NZ_CANLDO010000035.1"/>
</dbReference>
<dbReference type="InterPro" id="IPR029058">
    <property type="entry name" value="AB_hydrolase_fold"/>
</dbReference>
<reference evidence="3 4" key="1">
    <citation type="submission" date="2016-10" db="EMBL/GenBank/DDBJ databases">
        <authorList>
            <person name="de Groot N.N."/>
        </authorList>
    </citation>
    <scope>NUCLEOTIDE SEQUENCE [LARGE SCALE GENOMIC DNA]</scope>
    <source>
        <strain evidence="3 4">U95</strain>
    </source>
</reference>
<feature type="signal peptide" evidence="1">
    <location>
        <begin position="1"/>
        <end position="23"/>
    </location>
</feature>